<evidence type="ECO:0000313" key="2">
    <source>
        <dbReference type="Proteomes" id="UP001230649"/>
    </source>
</evidence>
<evidence type="ECO:0000313" key="1">
    <source>
        <dbReference type="EMBL" id="KAJ9110947.1"/>
    </source>
</evidence>
<organism evidence="1 2">
    <name type="scientific">Naganishia adeliensis</name>
    <dbReference type="NCBI Taxonomy" id="92952"/>
    <lineage>
        <taxon>Eukaryota</taxon>
        <taxon>Fungi</taxon>
        <taxon>Dikarya</taxon>
        <taxon>Basidiomycota</taxon>
        <taxon>Agaricomycotina</taxon>
        <taxon>Tremellomycetes</taxon>
        <taxon>Filobasidiales</taxon>
        <taxon>Filobasidiaceae</taxon>
        <taxon>Naganishia</taxon>
    </lineage>
</organism>
<comment type="caution">
    <text evidence="1">The sequence shown here is derived from an EMBL/GenBank/DDBJ whole genome shotgun (WGS) entry which is preliminary data.</text>
</comment>
<protein>
    <submittedName>
        <fullName evidence="1">Uncharacterized protein</fullName>
    </submittedName>
</protein>
<dbReference type="Proteomes" id="UP001230649">
    <property type="component" value="Unassembled WGS sequence"/>
</dbReference>
<keyword evidence="2" id="KW-1185">Reference proteome</keyword>
<sequence>MPNEPAYLRPAPPYVRASIKLLAWCVQIQKPSSHSNEHLSNASEDVLKITCFWNWNPHGTWAVGVSVPQHLPSLLVGLVEFVTSDKAVIPGIVGYGRQISIHGLRYDPVRSMLGLDYAVVPESTAAVGNGEGDEKEEKQKSLVLEMSGRHSWDIQLQLRSAGDPSTAIPWHTTLSHRHDSPEMLHLHIDHVDPRHGNDLIRIHATIERTSGNVGDVWLNGALMPSTWSRTSPPAANPLSPGQIDDTGSIFSDFTLDSSLVPPDSSSYKGRSRSGTLKSFSGIDVALHKQPSLMLARNKKKARGRSPAQEKSIGSLIRRNYIYFTSFLQEPDAKWRQISESRGVTVHQLNSIDPTLLVYRAEAVLVGVSLLDLWAILSNFGTHTAWSKTFEKAELMEHVNEMSELWHLHHRAGKSMAARDALFLRTTYKSPDSIHIFGLSVDDTSLFPDLPAADEPHSIRQTIALQGWSLEKLSPNTVHVTLIEQADPRSWTTKAAMQQALITAVSGLGEFAIKSGAPPAVARLEGAQLIQAQFDLPKQILKVKYEPATAWMTVSASKKTGALPAHLVAETPRLDTPGGTSLDTPTLLVEEPTQNIQCTIRCDSDKYWSSGVDLVVDPPPRSVTALRRYKLAESGGGLWVTIIHDKPNTPESFSLTLRPRQLEDKRDRSPLSVNGSPATVDNEELPDSEKQLMRKQKRSKPTRRPLDQPPALPVLRRQATSGSLQDGSTTTDLPAGQIPQMSPVVASNVWSRFSSPLTSIYSSAAQSSRNIFLAKPLSDTQTDLVKRSPIDALGLAFEQLFRIHVDRFSETTSSDAQWQQISKGPGGIVECKTLPFVSQSIPVYRSSRIIQNFSAPEIISVIKNGDHRRVWDAKLMEVNTLQSYGNGVTVDWMAQSMAFPLRPRGFVTANMTVKGDDVGSKSPLSATSATPNATLTFHVSTSNFDRSDLMKHADRFNPNAYGMGNIVLEGWILETLDPYSHDHYPVPSTRCMYVTAVDFGYLPLAANNLANAALPQRLSSIEKLLKSTAASLPMLKTPKDRLIVAKEMLHARQSSQRNTYTIQSPPATSTLLQSQCDIDGSYDCIIYLYPDSATQDERSNFPEEWYTEETTEPKEPPAPSVPPPTTTSKRATNGLGLSPPDRAASRISSSTIGSLPRIRSPLSHLAVPKVHRTPSPLCEVVFERSAGACYDVTLDCKVLTAGQPLPVVLPNDFADGESKDLQLYIDKAPAPVLRSALNENDVYSIKITDPDHRTRHPLGEQEDAPEEPETSTPCILRLSIKRRVTPGDHPFMRKGRPLEVRDNLQGPLSPAVARGRVAATASVSYLIVVPEAEKKDSVLAPLACDVCLVEDKTSTVAAAEDVRGDEPEGGAVPAADDSAAVSPVPAKLPVPPATPVRMNSIYRYLTQPVNLNRFSWPISGFPSPAAPKPEVVEQTQAPTETIQEAPTSEGSVAPTLESSSAINATSTQSSTALLLILAIVLSFMLGFMCRTLVMKAEDFVIFSPSHHPDAQPSWTEFQRLLQLDALGRRFILGVAVDHGAE</sequence>
<gene>
    <name evidence="1" type="ORF">QFC20_002713</name>
</gene>
<accession>A0ACC2WH31</accession>
<dbReference type="EMBL" id="JASBWS010000021">
    <property type="protein sequence ID" value="KAJ9110947.1"/>
    <property type="molecule type" value="Genomic_DNA"/>
</dbReference>
<reference evidence="1" key="1">
    <citation type="submission" date="2023-04" db="EMBL/GenBank/DDBJ databases">
        <title>Draft Genome sequencing of Naganishia species isolated from polar environments using Oxford Nanopore Technology.</title>
        <authorList>
            <person name="Leo P."/>
            <person name="Venkateswaran K."/>
        </authorList>
    </citation>
    <scope>NUCLEOTIDE SEQUENCE</scope>
    <source>
        <strain evidence="1">MNA-CCFEE 5262</strain>
    </source>
</reference>
<proteinExistence type="predicted"/>
<name>A0ACC2WH31_9TREE</name>